<evidence type="ECO:0000313" key="3">
    <source>
        <dbReference type="Proteomes" id="UP001314170"/>
    </source>
</evidence>
<dbReference type="Proteomes" id="UP001314170">
    <property type="component" value="Unassembled WGS sequence"/>
</dbReference>
<evidence type="ECO:0000259" key="1">
    <source>
        <dbReference type="PROSITE" id="PS50181"/>
    </source>
</evidence>
<feature type="domain" description="F-box" evidence="1">
    <location>
        <begin position="4"/>
        <end position="56"/>
    </location>
</feature>
<protein>
    <recommendedName>
        <fullName evidence="1">F-box domain-containing protein</fullName>
    </recommendedName>
</protein>
<accession>A0AAV1QW11</accession>
<keyword evidence="3" id="KW-1185">Reference proteome</keyword>
<name>A0AAV1QW11_9ROSI</name>
<dbReference type="Gene3D" id="1.20.1280.50">
    <property type="match status" value="1"/>
</dbReference>
<dbReference type="SMART" id="SM00256">
    <property type="entry name" value="FBOX"/>
    <property type="match status" value="1"/>
</dbReference>
<dbReference type="PROSITE" id="PS50181">
    <property type="entry name" value="FBOX"/>
    <property type="match status" value="1"/>
</dbReference>
<dbReference type="CDD" id="cd22157">
    <property type="entry name" value="F-box_AtFBW1-like"/>
    <property type="match status" value="1"/>
</dbReference>
<comment type="caution">
    <text evidence="2">The sequence shown here is derived from an EMBL/GenBank/DDBJ whole genome shotgun (WGS) entry which is preliminary data.</text>
</comment>
<dbReference type="SUPFAM" id="SSF81383">
    <property type="entry name" value="F-box domain"/>
    <property type="match status" value="1"/>
</dbReference>
<dbReference type="PANTHER" id="PTHR31672">
    <property type="entry name" value="BNACNNG10540D PROTEIN"/>
    <property type="match status" value="1"/>
</dbReference>
<proteinExistence type="predicted"/>
<dbReference type="InterPro" id="IPR006527">
    <property type="entry name" value="F-box-assoc_dom_typ1"/>
</dbReference>
<sequence>MASNIIGSCLPTDMITEILSMLPPKSLLRFKSVCRNWLALITSSHFISFHSQFRPKQSVFFTCLKEGQSRVSCCITSILPDGTSCRLGRDAGDGDGDMPSFIIHDLVGSSNGLICLLARSVYSTEEDYVLWNPATRQYRHLPASPLLARFSEKNGRHAFRIQVAGFGFHHGINDYKLFRIVQTPNATHAEVFTLSAGSWREVDEAPIERAGECYFGHPIGPGVVVKGVWYHVGFEYSLHREFDDDREETHEFDTEPKKNTWLILSFDMGNDTLSETVGAGQLPYQYFDPDITRKLMVYKDSLAMSIYRKKESCHEIWTLKSTDETWTRLFIIPNIETVLGFWNDKEIIIRRGYNPNVSLVLLDPFTKRLRMLPQNDDVIYFRHAHTYVESLASIF</sequence>
<dbReference type="InterPro" id="IPR001810">
    <property type="entry name" value="F-box_dom"/>
</dbReference>
<dbReference type="Pfam" id="PF07734">
    <property type="entry name" value="FBA_1"/>
    <property type="match status" value="1"/>
</dbReference>
<reference evidence="2 3" key="1">
    <citation type="submission" date="2024-01" db="EMBL/GenBank/DDBJ databases">
        <authorList>
            <person name="Waweru B."/>
        </authorList>
    </citation>
    <scope>NUCLEOTIDE SEQUENCE [LARGE SCALE GENOMIC DNA]</scope>
</reference>
<evidence type="ECO:0000313" key="2">
    <source>
        <dbReference type="EMBL" id="CAK7324993.1"/>
    </source>
</evidence>
<dbReference type="InterPro" id="IPR017451">
    <property type="entry name" value="F-box-assoc_interact_dom"/>
</dbReference>
<dbReference type="InterPro" id="IPR036047">
    <property type="entry name" value="F-box-like_dom_sf"/>
</dbReference>
<organism evidence="2 3">
    <name type="scientific">Dovyalis caffra</name>
    <dbReference type="NCBI Taxonomy" id="77055"/>
    <lineage>
        <taxon>Eukaryota</taxon>
        <taxon>Viridiplantae</taxon>
        <taxon>Streptophyta</taxon>
        <taxon>Embryophyta</taxon>
        <taxon>Tracheophyta</taxon>
        <taxon>Spermatophyta</taxon>
        <taxon>Magnoliopsida</taxon>
        <taxon>eudicotyledons</taxon>
        <taxon>Gunneridae</taxon>
        <taxon>Pentapetalae</taxon>
        <taxon>rosids</taxon>
        <taxon>fabids</taxon>
        <taxon>Malpighiales</taxon>
        <taxon>Salicaceae</taxon>
        <taxon>Flacourtieae</taxon>
        <taxon>Dovyalis</taxon>
    </lineage>
</organism>
<dbReference type="AlphaFoldDB" id="A0AAV1QW11"/>
<gene>
    <name evidence="2" type="ORF">DCAF_LOCUS2664</name>
</gene>
<dbReference type="EMBL" id="CAWUPB010000816">
    <property type="protein sequence ID" value="CAK7324993.1"/>
    <property type="molecule type" value="Genomic_DNA"/>
</dbReference>
<dbReference type="NCBIfam" id="TIGR01640">
    <property type="entry name" value="F_box_assoc_1"/>
    <property type="match status" value="1"/>
</dbReference>
<dbReference type="PANTHER" id="PTHR31672:SF10">
    <property type="entry name" value="F-BOX DOMAIN-CONTAINING PROTEIN"/>
    <property type="match status" value="1"/>
</dbReference>
<dbReference type="InterPro" id="IPR050796">
    <property type="entry name" value="SCF_F-box_component"/>
</dbReference>
<dbReference type="Pfam" id="PF00646">
    <property type="entry name" value="F-box"/>
    <property type="match status" value="1"/>
</dbReference>